<dbReference type="OrthoDB" id="5594884at2759"/>
<keyword evidence="4" id="KW-1185">Reference proteome</keyword>
<keyword evidence="1" id="KW-0472">Membrane</keyword>
<accession>A0A2V1DS64</accession>
<name>A0A2V1DS64_9PLEO</name>
<keyword evidence="1" id="KW-0812">Transmembrane</keyword>
<organism evidence="3 4">
    <name type="scientific">Periconia macrospinosa</name>
    <dbReference type="NCBI Taxonomy" id="97972"/>
    <lineage>
        <taxon>Eukaryota</taxon>
        <taxon>Fungi</taxon>
        <taxon>Dikarya</taxon>
        <taxon>Ascomycota</taxon>
        <taxon>Pezizomycotina</taxon>
        <taxon>Dothideomycetes</taxon>
        <taxon>Pleosporomycetidae</taxon>
        <taxon>Pleosporales</taxon>
        <taxon>Massarineae</taxon>
        <taxon>Periconiaceae</taxon>
        <taxon>Periconia</taxon>
    </lineage>
</organism>
<proteinExistence type="predicted"/>
<dbReference type="EMBL" id="KZ805367">
    <property type="protein sequence ID" value="PVI00836.1"/>
    <property type="molecule type" value="Genomic_DNA"/>
</dbReference>
<evidence type="ECO:0000256" key="2">
    <source>
        <dbReference type="SAM" id="SignalP"/>
    </source>
</evidence>
<reference evidence="3 4" key="1">
    <citation type="journal article" date="2018" name="Sci. Rep.">
        <title>Comparative genomics provides insights into the lifestyle and reveals functional heterogeneity of dark septate endophytic fungi.</title>
        <authorList>
            <person name="Knapp D.G."/>
            <person name="Nemeth J.B."/>
            <person name="Barry K."/>
            <person name="Hainaut M."/>
            <person name="Henrissat B."/>
            <person name="Johnson J."/>
            <person name="Kuo A."/>
            <person name="Lim J.H.P."/>
            <person name="Lipzen A."/>
            <person name="Nolan M."/>
            <person name="Ohm R.A."/>
            <person name="Tamas L."/>
            <person name="Grigoriev I.V."/>
            <person name="Spatafora J.W."/>
            <person name="Nagy L.G."/>
            <person name="Kovacs G.M."/>
        </authorList>
    </citation>
    <scope>NUCLEOTIDE SEQUENCE [LARGE SCALE GENOMIC DNA]</scope>
    <source>
        <strain evidence="3 4">DSE2036</strain>
    </source>
</reference>
<dbReference type="InterPro" id="IPR025363">
    <property type="entry name" value="DUF4267"/>
</dbReference>
<evidence type="ECO:0008006" key="5">
    <source>
        <dbReference type="Google" id="ProtNLM"/>
    </source>
</evidence>
<feature type="transmembrane region" description="Helical" evidence="1">
    <location>
        <begin position="94"/>
        <end position="114"/>
    </location>
</feature>
<gene>
    <name evidence="3" type="ORF">DM02DRAFT_707164</name>
</gene>
<evidence type="ECO:0000313" key="3">
    <source>
        <dbReference type="EMBL" id="PVI00836.1"/>
    </source>
</evidence>
<protein>
    <recommendedName>
        <fullName evidence="5">DUF4267 domain-containing protein</fullName>
    </recommendedName>
</protein>
<dbReference type="Proteomes" id="UP000244855">
    <property type="component" value="Unassembled WGS sequence"/>
</dbReference>
<keyword evidence="1" id="KW-1133">Transmembrane helix</keyword>
<dbReference type="AlphaFoldDB" id="A0A2V1DS64"/>
<feature type="chain" id="PRO_5015976636" description="DUF4267 domain-containing protein" evidence="2">
    <location>
        <begin position="27"/>
        <end position="145"/>
    </location>
</feature>
<keyword evidence="2" id="KW-0732">Signal</keyword>
<evidence type="ECO:0000313" key="4">
    <source>
        <dbReference type="Proteomes" id="UP000244855"/>
    </source>
</evidence>
<feature type="signal peptide" evidence="2">
    <location>
        <begin position="1"/>
        <end position="26"/>
    </location>
</feature>
<sequence>MNYLLPSFQAVSLIFAVSALGTGAQAIWNPTSFAKAFGIPLGTSMTATSNKDRTNRDGPDLRPSSYYVSLMGARQLSTGIILLIFAYQGKWEAMATVLSVIGIAVAGIDGLYLLKAGNVSRARFHAMPGALIAAHAMAVLYWEEF</sequence>
<dbReference type="Pfam" id="PF14087">
    <property type="entry name" value="DUF4267"/>
    <property type="match status" value="1"/>
</dbReference>
<evidence type="ECO:0000256" key="1">
    <source>
        <dbReference type="SAM" id="Phobius"/>
    </source>
</evidence>